<dbReference type="EMBL" id="BK015873">
    <property type="protein sequence ID" value="DAD70958.1"/>
    <property type="molecule type" value="Genomic_DNA"/>
</dbReference>
<name>A0A8S5LLY2_9CAUD</name>
<accession>A0A8S5LLY2</accession>
<evidence type="ECO:0000313" key="1">
    <source>
        <dbReference type="EMBL" id="DAD70958.1"/>
    </source>
</evidence>
<proteinExistence type="predicted"/>
<reference evidence="1" key="1">
    <citation type="journal article" date="2021" name="Proc. Natl. Acad. Sci. U.S.A.">
        <title>A Catalog of Tens of Thousands of Viruses from Human Metagenomes Reveals Hidden Associations with Chronic Diseases.</title>
        <authorList>
            <person name="Tisza M.J."/>
            <person name="Buck C.B."/>
        </authorList>
    </citation>
    <scope>NUCLEOTIDE SEQUENCE</scope>
    <source>
        <strain evidence="1">Ctro722</strain>
    </source>
</reference>
<sequence length="81" mass="8970">MKEYVFKIVAENGICRVELPEINLNGEYQAPDLMAALTREFLASVSSDAARDAEGFMKAAVANLKALQLARQLRDADRKVN</sequence>
<protein>
    <submittedName>
        <fullName evidence="1">Uncharacterized protein</fullName>
    </submittedName>
</protein>
<organism evidence="1">
    <name type="scientific">Myoviridae sp. ctro722</name>
    <dbReference type="NCBI Taxonomy" id="2827615"/>
    <lineage>
        <taxon>Viruses</taxon>
        <taxon>Duplodnaviria</taxon>
        <taxon>Heunggongvirae</taxon>
        <taxon>Uroviricota</taxon>
        <taxon>Caudoviricetes</taxon>
    </lineage>
</organism>